<keyword evidence="1" id="KW-1185">Reference proteome</keyword>
<proteinExistence type="predicted"/>
<sequence length="169" mass="20182">MDYHSFDINETECSTYNNNTHIVRQFNFFQFSSSQVLETFRTIFTDSWSIVIQGTTIHLLIQHLNLTEMRINRAIDSLKHALIDRLLQNGKFDLILHKAQKHANKFIFHVPKNLQIVDEIQEDVPDDEDDLWKRIEEMEQNIIFLRVKNSTNQEETEECKILRRIPFSF</sequence>
<dbReference type="WBParaSite" id="Minc3s07523g41230">
    <property type="protein sequence ID" value="Minc3s07523g41230"/>
    <property type="gene ID" value="Minc3s07523g41230"/>
</dbReference>
<protein>
    <submittedName>
        <fullName evidence="2">Uncharacterized protein</fullName>
    </submittedName>
</protein>
<organism evidence="1 2">
    <name type="scientific">Meloidogyne incognita</name>
    <name type="common">Southern root-knot nematode worm</name>
    <name type="synonym">Oxyuris incognita</name>
    <dbReference type="NCBI Taxonomy" id="6306"/>
    <lineage>
        <taxon>Eukaryota</taxon>
        <taxon>Metazoa</taxon>
        <taxon>Ecdysozoa</taxon>
        <taxon>Nematoda</taxon>
        <taxon>Chromadorea</taxon>
        <taxon>Rhabditida</taxon>
        <taxon>Tylenchina</taxon>
        <taxon>Tylenchomorpha</taxon>
        <taxon>Tylenchoidea</taxon>
        <taxon>Meloidogynidae</taxon>
        <taxon>Meloidogyninae</taxon>
        <taxon>Meloidogyne</taxon>
        <taxon>Meloidogyne incognita group</taxon>
    </lineage>
</organism>
<evidence type="ECO:0000313" key="2">
    <source>
        <dbReference type="WBParaSite" id="Minc3s07523g41230"/>
    </source>
</evidence>
<accession>A0A914NTC4</accession>
<dbReference type="AlphaFoldDB" id="A0A914NTC4"/>
<name>A0A914NTC4_MELIC</name>
<dbReference type="Proteomes" id="UP000887563">
    <property type="component" value="Unplaced"/>
</dbReference>
<reference evidence="2" key="1">
    <citation type="submission" date="2022-11" db="UniProtKB">
        <authorList>
            <consortium name="WormBaseParasite"/>
        </authorList>
    </citation>
    <scope>IDENTIFICATION</scope>
</reference>
<evidence type="ECO:0000313" key="1">
    <source>
        <dbReference type="Proteomes" id="UP000887563"/>
    </source>
</evidence>